<feature type="transmembrane region" description="Helical" evidence="5">
    <location>
        <begin position="116"/>
        <end position="132"/>
    </location>
</feature>
<reference evidence="6 7" key="1">
    <citation type="submission" date="2020-08" db="EMBL/GenBank/DDBJ databases">
        <title>Genomic Encyclopedia of Type Strains, Phase III (KMG-III): the genomes of soil and plant-associated and newly described type strains.</title>
        <authorList>
            <person name="Whitman W."/>
        </authorList>
    </citation>
    <scope>NUCLEOTIDE SEQUENCE [LARGE SCALE GENOMIC DNA]</scope>
    <source>
        <strain evidence="6 7">CECT 5831</strain>
    </source>
</reference>
<keyword evidence="6" id="KW-0560">Oxidoreductase</keyword>
<evidence type="ECO:0000256" key="1">
    <source>
        <dbReference type="ARBA" id="ARBA00004141"/>
    </source>
</evidence>
<keyword evidence="2 5" id="KW-0812">Transmembrane</keyword>
<accession>A0A839U357</accession>
<dbReference type="RefSeq" id="WP_183585991.1">
    <property type="nucleotide sequence ID" value="NZ_JACHXJ010000006.1"/>
</dbReference>
<dbReference type="InterPro" id="IPR032808">
    <property type="entry name" value="DoxX"/>
</dbReference>
<dbReference type="GO" id="GO:0016020">
    <property type="term" value="C:membrane"/>
    <property type="evidence" value="ECO:0007669"/>
    <property type="project" value="UniProtKB-SubCell"/>
</dbReference>
<sequence>MSLNTAKVKTRTVFGIVCSLARMAFGIQWIMQGGFKITAHFNIAGLFPSIAGNTDSPHWYKSFIETTAVPYPQLYNILIPWGELLVGIGLVLGLLTLPALLAGFFMDINYVLSDMVYIYPTQLAIGMLLILFRKDTLYWSLDRLADFLKSRKVTSPNV</sequence>
<dbReference type="Pfam" id="PF07681">
    <property type="entry name" value="DoxX"/>
    <property type="match status" value="1"/>
</dbReference>
<organism evidence="6 7">
    <name type="scientific">Paenibacillus rhizosphaerae</name>
    <dbReference type="NCBI Taxonomy" id="297318"/>
    <lineage>
        <taxon>Bacteria</taxon>
        <taxon>Bacillati</taxon>
        <taxon>Bacillota</taxon>
        <taxon>Bacilli</taxon>
        <taxon>Bacillales</taxon>
        <taxon>Paenibacillaceae</taxon>
        <taxon>Paenibacillus</taxon>
    </lineage>
</organism>
<keyword evidence="3 5" id="KW-1133">Transmembrane helix</keyword>
<evidence type="ECO:0000313" key="7">
    <source>
        <dbReference type="Proteomes" id="UP000517523"/>
    </source>
</evidence>
<comment type="subcellular location">
    <subcellularLocation>
        <location evidence="1">Membrane</location>
        <topology evidence="1">Multi-pass membrane protein</topology>
    </subcellularLocation>
</comment>
<proteinExistence type="predicted"/>
<keyword evidence="4 5" id="KW-0472">Membrane</keyword>
<evidence type="ECO:0000256" key="2">
    <source>
        <dbReference type="ARBA" id="ARBA00022692"/>
    </source>
</evidence>
<dbReference type="PANTHER" id="PTHR39157:SF1">
    <property type="entry name" value="DOXX FAMILY PROTEIN"/>
    <property type="match status" value="1"/>
</dbReference>
<evidence type="ECO:0000256" key="4">
    <source>
        <dbReference type="ARBA" id="ARBA00023136"/>
    </source>
</evidence>
<feature type="transmembrane region" description="Helical" evidence="5">
    <location>
        <begin position="84"/>
        <end position="104"/>
    </location>
</feature>
<dbReference type="AlphaFoldDB" id="A0A839U357"/>
<dbReference type="PANTHER" id="PTHR39157">
    <property type="entry name" value="INTEGRAL MEMBRANE PROTEIN-RELATED"/>
    <property type="match status" value="1"/>
</dbReference>
<dbReference type="Proteomes" id="UP000517523">
    <property type="component" value="Unassembled WGS sequence"/>
</dbReference>
<evidence type="ECO:0000256" key="5">
    <source>
        <dbReference type="SAM" id="Phobius"/>
    </source>
</evidence>
<evidence type="ECO:0000256" key="3">
    <source>
        <dbReference type="ARBA" id="ARBA00022989"/>
    </source>
</evidence>
<protein>
    <submittedName>
        <fullName evidence="6">Thiosulfate dehydrogenase [quinone] large subunit</fullName>
        <ecNumber evidence="6">1.8.5.2</ecNumber>
    </submittedName>
</protein>
<dbReference type="EC" id="1.8.5.2" evidence="6"/>
<feature type="transmembrane region" description="Helical" evidence="5">
    <location>
        <begin position="12"/>
        <end position="31"/>
    </location>
</feature>
<name>A0A839U357_9BACL</name>
<gene>
    <name evidence="6" type="ORF">FHS19_006007</name>
</gene>
<comment type="caution">
    <text evidence="6">The sequence shown here is derived from an EMBL/GenBank/DDBJ whole genome shotgun (WGS) entry which is preliminary data.</text>
</comment>
<evidence type="ECO:0000313" key="6">
    <source>
        <dbReference type="EMBL" id="MBB3131287.1"/>
    </source>
</evidence>
<dbReference type="EMBL" id="JACHXJ010000006">
    <property type="protein sequence ID" value="MBB3131287.1"/>
    <property type="molecule type" value="Genomic_DNA"/>
</dbReference>
<dbReference type="GO" id="GO:0043831">
    <property type="term" value="F:thiosulfate dehydrogenase (quinone) activity"/>
    <property type="evidence" value="ECO:0007669"/>
    <property type="project" value="UniProtKB-EC"/>
</dbReference>